<organism evidence="2 3">
    <name type="scientific">Plantactinospora alkalitolerans</name>
    <dbReference type="NCBI Taxonomy" id="2789879"/>
    <lineage>
        <taxon>Bacteria</taxon>
        <taxon>Bacillati</taxon>
        <taxon>Actinomycetota</taxon>
        <taxon>Actinomycetes</taxon>
        <taxon>Micromonosporales</taxon>
        <taxon>Micromonosporaceae</taxon>
        <taxon>Plantactinospora</taxon>
    </lineage>
</organism>
<keyword evidence="1" id="KW-0732">Signal</keyword>
<dbReference type="RefSeq" id="WP_196206275.1">
    <property type="nucleotide sequence ID" value="NZ_JADPUN010000383.1"/>
</dbReference>
<reference evidence="2 3" key="1">
    <citation type="submission" date="2020-11" db="EMBL/GenBank/DDBJ databases">
        <title>A novel isolate from a Black sea contaminated sediment with potential to produce alkanes: Plantactinospora alkalitolerans sp. nov.</title>
        <authorList>
            <person name="Carro L."/>
            <person name="Veyisoglu A."/>
            <person name="Guven K."/>
            <person name="Schumann P."/>
            <person name="Klenk H.-P."/>
            <person name="Sahin N."/>
        </authorList>
    </citation>
    <scope>NUCLEOTIDE SEQUENCE [LARGE SCALE GENOMIC DNA]</scope>
    <source>
        <strain evidence="2 3">S1510</strain>
    </source>
</reference>
<gene>
    <name evidence="2" type="ORF">I0C86_38645</name>
</gene>
<name>A0ABS0H920_9ACTN</name>
<evidence type="ECO:0008006" key="4">
    <source>
        <dbReference type="Google" id="ProtNLM"/>
    </source>
</evidence>
<evidence type="ECO:0000313" key="2">
    <source>
        <dbReference type="EMBL" id="MBF9134804.1"/>
    </source>
</evidence>
<comment type="caution">
    <text evidence="2">The sequence shown here is derived from an EMBL/GenBank/DDBJ whole genome shotgun (WGS) entry which is preliminary data.</text>
</comment>
<evidence type="ECO:0000256" key="1">
    <source>
        <dbReference type="SAM" id="SignalP"/>
    </source>
</evidence>
<keyword evidence="3" id="KW-1185">Reference proteome</keyword>
<sequence>MTSPRQLAGRLAALSALVMLGAGCGVIDTVQNAVDAATTVTDFADRLGKSAELTFTAEYKIVDNQQTRTGDKQTNVTVAQQPPNSALITGDGRLIFTPEHTTICDGKECNRTPNTVTATTGPDATAVASVAGTGFVTPELALGMVTAAAMVPNADVDTSERKIAGQDTLCANVTGISDPLGTAEGTPGELTVCVTDSGLLAAFSGRTETGEEVAVELVKYSEKVAKSAFAPPAGAKVVDAGGTQG</sequence>
<protein>
    <recommendedName>
        <fullName evidence="4">Lipoprotein</fullName>
    </recommendedName>
</protein>
<feature type="chain" id="PRO_5047367183" description="Lipoprotein" evidence="1">
    <location>
        <begin position="25"/>
        <end position="245"/>
    </location>
</feature>
<proteinExistence type="predicted"/>
<dbReference type="PROSITE" id="PS51257">
    <property type="entry name" value="PROKAR_LIPOPROTEIN"/>
    <property type="match status" value="1"/>
</dbReference>
<feature type="signal peptide" evidence="1">
    <location>
        <begin position="1"/>
        <end position="24"/>
    </location>
</feature>
<accession>A0ABS0H920</accession>
<evidence type="ECO:0000313" key="3">
    <source>
        <dbReference type="Proteomes" id="UP000638560"/>
    </source>
</evidence>
<dbReference type="EMBL" id="JADPUN010000383">
    <property type="protein sequence ID" value="MBF9134804.1"/>
    <property type="molecule type" value="Genomic_DNA"/>
</dbReference>
<dbReference type="Proteomes" id="UP000638560">
    <property type="component" value="Unassembled WGS sequence"/>
</dbReference>